<dbReference type="EMBL" id="JAGPNK010000014">
    <property type="protein sequence ID" value="KAH7309213.1"/>
    <property type="molecule type" value="Genomic_DNA"/>
</dbReference>
<reference evidence="2" key="1">
    <citation type="journal article" date="2021" name="Nat. Commun.">
        <title>Genetic determinants of endophytism in the Arabidopsis root mycobiome.</title>
        <authorList>
            <person name="Mesny F."/>
            <person name="Miyauchi S."/>
            <person name="Thiergart T."/>
            <person name="Pickel B."/>
            <person name="Atanasova L."/>
            <person name="Karlsson M."/>
            <person name="Huettel B."/>
            <person name="Barry K.W."/>
            <person name="Haridas S."/>
            <person name="Chen C."/>
            <person name="Bauer D."/>
            <person name="Andreopoulos W."/>
            <person name="Pangilinan J."/>
            <person name="LaButti K."/>
            <person name="Riley R."/>
            <person name="Lipzen A."/>
            <person name="Clum A."/>
            <person name="Drula E."/>
            <person name="Henrissat B."/>
            <person name="Kohler A."/>
            <person name="Grigoriev I.V."/>
            <person name="Martin F.M."/>
            <person name="Hacquard S."/>
        </authorList>
    </citation>
    <scope>NUCLEOTIDE SEQUENCE</scope>
    <source>
        <strain evidence="2">MPI-CAGE-CH-0235</strain>
    </source>
</reference>
<evidence type="ECO:0000256" key="1">
    <source>
        <dbReference type="ARBA" id="ARBA00023002"/>
    </source>
</evidence>
<keyword evidence="3" id="KW-1185">Reference proteome</keyword>
<name>A0A8K0SH92_9HYPO</name>
<organism evidence="2 3">
    <name type="scientific">Stachybotrys elegans</name>
    <dbReference type="NCBI Taxonomy" id="80388"/>
    <lineage>
        <taxon>Eukaryota</taxon>
        <taxon>Fungi</taxon>
        <taxon>Dikarya</taxon>
        <taxon>Ascomycota</taxon>
        <taxon>Pezizomycotina</taxon>
        <taxon>Sordariomycetes</taxon>
        <taxon>Hypocreomycetidae</taxon>
        <taxon>Hypocreales</taxon>
        <taxon>Stachybotryaceae</taxon>
        <taxon>Stachybotrys</taxon>
    </lineage>
</organism>
<evidence type="ECO:0000313" key="3">
    <source>
        <dbReference type="Proteomes" id="UP000813444"/>
    </source>
</evidence>
<dbReference type="SUPFAM" id="SSF51735">
    <property type="entry name" value="NAD(P)-binding Rossmann-fold domains"/>
    <property type="match status" value="1"/>
</dbReference>
<dbReference type="Proteomes" id="UP000813444">
    <property type="component" value="Unassembled WGS sequence"/>
</dbReference>
<accession>A0A8K0SH92</accession>
<sequence>MSAQFEVSPEQEGRLLAFLRRQLFSTPDEVSGTSLEGKTAIVTGSNIGVGFACSRQLFRLGISRLILAVRSEEKGKAAADKLHDDPEIKSGTVEVWPLDLTSYPSVEAFAERAMSLQRMDIVILNAAIMPIKQTLNPSTGHDEEVQVNYLSTVLLLILLLQVIKDKTLSHPSRITIVSTDAAAWTSFKEKDNVPLLASLDKAVGWDPIDRHFVSKLLMQLFVAELTPYVPSSRAVINMATPGLVHDTGITRHANETLQGKIHGILRKLIGFTSDVGARYIVDAAANHGSETHGQYLSERKLKPMAPIVYSPRAAQVRAQLWKETLAELSFANVEDIINGLK</sequence>
<evidence type="ECO:0000313" key="2">
    <source>
        <dbReference type="EMBL" id="KAH7309213.1"/>
    </source>
</evidence>
<dbReference type="GO" id="GO:0016491">
    <property type="term" value="F:oxidoreductase activity"/>
    <property type="evidence" value="ECO:0007669"/>
    <property type="project" value="UniProtKB-KW"/>
</dbReference>
<dbReference type="InterPro" id="IPR036291">
    <property type="entry name" value="NAD(P)-bd_dom_sf"/>
</dbReference>
<dbReference type="PANTHER" id="PTHR43157">
    <property type="entry name" value="PHOSPHATIDYLINOSITOL-GLYCAN BIOSYNTHESIS CLASS F PROTEIN-RELATED"/>
    <property type="match status" value="1"/>
</dbReference>
<dbReference type="PANTHER" id="PTHR43157:SF31">
    <property type="entry name" value="PHOSPHATIDYLINOSITOL-GLYCAN BIOSYNTHESIS CLASS F PROTEIN"/>
    <property type="match status" value="1"/>
</dbReference>
<dbReference type="Gene3D" id="3.40.50.720">
    <property type="entry name" value="NAD(P)-binding Rossmann-like Domain"/>
    <property type="match status" value="1"/>
</dbReference>
<comment type="caution">
    <text evidence="2">The sequence shown here is derived from an EMBL/GenBank/DDBJ whole genome shotgun (WGS) entry which is preliminary data.</text>
</comment>
<proteinExistence type="predicted"/>
<dbReference type="Pfam" id="PF00106">
    <property type="entry name" value="adh_short"/>
    <property type="match status" value="1"/>
</dbReference>
<dbReference type="InterPro" id="IPR002347">
    <property type="entry name" value="SDR_fam"/>
</dbReference>
<keyword evidence="1" id="KW-0560">Oxidoreductase</keyword>
<dbReference type="OrthoDB" id="191139at2759"/>
<dbReference type="AlphaFoldDB" id="A0A8K0SH92"/>
<gene>
    <name evidence="2" type="ORF">B0I35DRAFT_360066</name>
</gene>
<protein>
    <submittedName>
        <fullName evidence="2">Uncharacterized protein</fullName>
    </submittedName>
</protein>